<dbReference type="GO" id="GO:0016297">
    <property type="term" value="F:fatty acyl-[ACP] hydrolase activity"/>
    <property type="evidence" value="ECO:0007669"/>
    <property type="project" value="UniProtKB-EC"/>
</dbReference>
<gene>
    <name evidence="4" type="primary">fasn</name>
</gene>
<dbReference type="InterPro" id="IPR029058">
    <property type="entry name" value="AB_hydrolase_fold"/>
</dbReference>
<evidence type="ECO:0000313" key="3">
    <source>
        <dbReference type="Proteomes" id="UP000694890"/>
    </source>
</evidence>
<evidence type="ECO:0000313" key="4">
    <source>
        <dbReference type="RefSeq" id="XP_018522041.2"/>
    </source>
</evidence>
<dbReference type="GeneID" id="108876791"/>
<dbReference type="InterPro" id="IPR001031">
    <property type="entry name" value="Thioesterase"/>
</dbReference>
<accession>A0AAJ7LGG7</accession>
<dbReference type="CTD" id="2194"/>
<dbReference type="Pfam" id="PF00975">
    <property type="entry name" value="Thioesterase"/>
    <property type="match status" value="1"/>
</dbReference>
<feature type="non-terminal residue" evidence="4">
    <location>
        <position position="1"/>
    </location>
</feature>
<feature type="domain" description="Thioesterase" evidence="2">
    <location>
        <begin position="11"/>
        <end position="121"/>
    </location>
</feature>
<organism evidence="3 4">
    <name type="scientific">Lates calcarifer</name>
    <name type="common">Barramundi</name>
    <name type="synonym">Holocentrus calcarifer</name>
    <dbReference type="NCBI Taxonomy" id="8187"/>
    <lineage>
        <taxon>Eukaryota</taxon>
        <taxon>Metazoa</taxon>
        <taxon>Chordata</taxon>
        <taxon>Craniata</taxon>
        <taxon>Vertebrata</taxon>
        <taxon>Euteleostomi</taxon>
        <taxon>Actinopterygii</taxon>
        <taxon>Neopterygii</taxon>
        <taxon>Teleostei</taxon>
        <taxon>Neoteleostei</taxon>
        <taxon>Acanthomorphata</taxon>
        <taxon>Carangaria</taxon>
        <taxon>Carangaria incertae sedis</taxon>
        <taxon>Centropomidae</taxon>
        <taxon>Lates</taxon>
    </lineage>
</organism>
<name>A0AAJ7LGG7_LATCA</name>
<dbReference type="SUPFAM" id="SSF53474">
    <property type="entry name" value="alpha/beta-Hydrolases"/>
    <property type="match status" value="1"/>
</dbReference>
<dbReference type="Gene3D" id="3.40.50.1820">
    <property type="entry name" value="alpha/beta hydrolase"/>
    <property type="match status" value="1"/>
</dbReference>
<dbReference type="GO" id="GO:0032787">
    <property type="term" value="P:monocarboxylic acid metabolic process"/>
    <property type="evidence" value="ECO:0007669"/>
    <property type="project" value="UniProtKB-ARBA"/>
</dbReference>
<dbReference type="FunFam" id="3.40.50.1820:FF:000105">
    <property type="entry name" value="Fatty acid synthase"/>
    <property type="match status" value="1"/>
</dbReference>
<reference evidence="4" key="1">
    <citation type="submission" date="2025-08" db="UniProtKB">
        <authorList>
            <consortium name="RefSeq"/>
        </authorList>
    </citation>
    <scope>IDENTIFICATION</scope>
    <source>
        <tissue evidence="4">Brain</tissue>
    </source>
</reference>
<protein>
    <recommendedName>
        <fullName evidence="1">oleoyl-[acyl-carrier-protein] hydrolase</fullName>
        <ecNumber evidence="1">3.1.2.14</ecNumber>
    </recommendedName>
</protein>
<sequence>ILQLLETLLPLSDLEARVNVAVDLITSSHKGISRELLHFAATTFYYKLKAADSYVPATKYHGNVTLLRAKTSSDYEQNLGTDYKLSEVCDGKVSVHVIEGDHRTFLEGEGVESISSIIHSSLVEPRVTAREG</sequence>
<dbReference type="EC" id="3.1.2.14" evidence="1"/>
<evidence type="ECO:0000256" key="1">
    <source>
        <dbReference type="ARBA" id="ARBA00012480"/>
    </source>
</evidence>
<dbReference type="KEGG" id="lcf:108876791"/>
<evidence type="ECO:0000259" key="2">
    <source>
        <dbReference type="Pfam" id="PF00975"/>
    </source>
</evidence>
<proteinExistence type="predicted"/>
<dbReference type="RefSeq" id="XP_018522041.2">
    <property type="nucleotide sequence ID" value="XM_018666525.2"/>
</dbReference>
<dbReference type="AlphaFoldDB" id="A0AAJ7LGG7"/>
<dbReference type="Proteomes" id="UP000694890">
    <property type="component" value="Unplaced"/>
</dbReference>